<proteinExistence type="inferred from homology"/>
<dbReference type="InterPro" id="IPR011032">
    <property type="entry name" value="GroES-like_sf"/>
</dbReference>
<dbReference type="CDD" id="cd08252">
    <property type="entry name" value="AL_MDR"/>
    <property type="match status" value="1"/>
</dbReference>
<keyword evidence="5" id="KW-0694">RNA-binding</keyword>
<comment type="similarity">
    <text evidence="6">Belongs to the zinc-containing alcohol dehydrogenase family. Quinone oxidoreductase subfamily.</text>
</comment>
<dbReference type="SUPFAM" id="SSF50129">
    <property type="entry name" value="GroES-like"/>
    <property type="match status" value="1"/>
</dbReference>
<dbReference type="AlphaFoldDB" id="A0A8J3DGI9"/>
<sequence>MKAVGYYESLPITDDKALIDVELDKPEARGRDLLVKVHSVSVNPVDTKVRKRAAGEAGKPKILGFDASGTIEAVGEGVTGYRVGEEVFYAGSIARSGTNVEYHLVDERIAGKKPASLSFPQAAAMPLTTITAYEMLFERLKIKDSDKGKTLLIIGGAGGVGSMAIQLARKLTDLTIIATASRDQSRNWCRELGAHHVVDHGENIATGVKALGINTVDYIFSITHTDRHFPAIIELIAPQGCFGLIDDPDAFDVRLLKGKSVSLHWESMFTRSVFGTPDMERQRELLDQVSKMVDAGEIRTTLSEEYGKISAANLKRAHAQLESGHSTGKIVLSGF</sequence>
<keyword evidence="9" id="KW-1185">Reference proteome</keyword>
<evidence type="ECO:0000256" key="1">
    <source>
        <dbReference type="ARBA" id="ARBA00004496"/>
    </source>
</evidence>
<dbReference type="RefSeq" id="WP_189487937.1">
    <property type="nucleotide sequence ID" value="NZ_BMZO01000002.1"/>
</dbReference>
<dbReference type="Gene3D" id="3.90.180.10">
    <property type="entry name" value="Medium-chain alcohol dehydrogenases, catalytic domain"/>
    <property type="match status" value="1"/>
</dbReference>
<keyword evidence="3" id="KW-0963">Cytoplasm</keyword>
<comment type="caution">
    <text evidence="8">The sequence shown here is derived from an EMBL/GenBank/DDBJ whole genome shotgun (WGS) entry which is preliminary data.</text>
</comment>
<dbReference type="InterPro" id="IPR051603">
    <property type="entry name" value="Zinc-ADH_QOR/CCCR"/>
</dbReference>
<dbReference type="GO" id="GO:0008270">
    <property type="term" value="F:zinc ion binding"/>
    <property type="evidence" value="ECO:0007669"/>
    <property type="project" value="InterPro"/>
</dbReference>
<keyword evidence="4" id="KW-0521">NADP</keyword>
<dbReference type="GO" id="GO:0003723">
    <property type="term" value="F:RNA binding"/>
    <property type="evidence" value="ECO:0007669"/>
    <property type="project" value="UniProtKB-KW"/>
</dbReference>
<dbReference type="PROSITE" id="PS01162">
    <property type="entry name" value="QOR_ZETA_CRYSTAL"/>
    <property type="match status" value="1"/>
</dbReference>
<dbReference type="SUPFAM" id="SSF51735">
    <property type="entry name" value="NAD(P)-binding Rossmann-fold domains"/>
    <property type="match status" value="1"/>
</dbReference>
<gene>
    <name evidence="8" type="ORF">GCM10010136_06800</name>
</gene>
<dbReference type="EMBL" id="BMZO01000002">
    <property type="protein sequence ID" value="GHC64679.1"/>
    <property type="molecule type" value="Genomic_DNA"/>
</dbReference>
<evidence type="ECO:0000256" key="2">
    <source>
        <dbReference type="ARBA" id="ARBA00011881"/>
    </source>
</evidence>
<organism evidence="8 9">
    <name type="scientific">Limoniibacter endophyticus</name>
    <dbReference type="NCBI Taxonomy" id="1565040"/>
    <lineage>
        <taxon>Bacteria</taxon>
        <taxon>Pseudomonadati</taxon>
        <taxon>Pseudomonadota</taxon>
        <taxon>Alphaproteobacteria</taxon>
        <taxon>Hyphomicrobiales</taxon>
        <taxon>Bartonellaceae</taxon>
        <taxon>Limoniibacter</taxon>
    </lineage>
</organism>
<comment type="subcellular location">
    <subcellularLocation>
        <location evidence="1">Cytoplasm</location>
    </subcellularLocation>
</comment>
<dbReference type="InterPro" id="IPR014182">
    <property type="entry name" value="ADH_Zn_typ-1"/>
</dbReference>
<accession>A0A8J3DGI9</accession>
<dbReference type="NCBIfam" id="TIGR02817">
    <property type="entry name" value="adh_fam_1"/>
    <property type="match status" value="1"/>
</dbReference>
<dbReference type="PANTHER" id="PTHR44154">
    <property type="entry name" value="QUINONE OXIDOREDUCTASE"/>
    <property type="match status" value="1"/>
</dbReference>
<evidence type="ECO:0000256" key="4">
    <source>
        <dbReference type="ARBA" id="ARBA00022857"/>
    </source>
</evidence>
<evidence type="ECO:0000256" key="3">
    <source>
        <dbReference type="ARBA" id="ARBA00022490"/>
    </source>
</evidence>
<dbReference type="Gene3D" id="3.40.50.720">
    <property type="entry name" value="NAD(P)-binding Rossmann-like Domain"/>
    <property type="match status" value="1"/>
</dbReference>
<evidence type="ECO:0000313" key="9">
    <source>
        <dbReference type="Proteomes" id="UP000641137"/>
    </source>
</evidence>
<evidence type="ECO:0000313" key="8">
    <source>
        <dbReference type="EMBL" id="GHC64679.1"/>
    </source>
</evidence>
<protein>
    <recommendedName>
        <fullName evidence="6">Zinc-type alcohol dehydrogenase-like protein</fullName>
    </recommendedName>
</protein>
<dbReference type="GO" id="GO:0016491">
    <property type="term" value="F:oxidoreductase activity"/>
    <property type="evidence" value="ECO:0007669"/>
    <property type="project" value="UniProtKB-KW"/>
</dbReference>
<dbReference type="InterPro" id="IPR020843">
    <property type="entry name" value="ER"/>
</dbReference>
<dbReference type="Pfam" id="PF08240">
    <property type="entry name" value="ADH_N"/>
    <property type="match status" value="1"/>
</dbReference>
<evidence type="ECO:0000259" key="7">
    <source>
        <dbReference type="SMART" id="SM00829"/>
    </source>
</evidence>
<dbReference type="Pfam" id="PF13602">
    <property type="entry name" value="ADH_zinc_N_2"/>
    <property type="match status" value="1"/>
</dbReference>
<dbReference type="Proteomes" id="UP000641137">
    <property type="component" value="Unassembled WGS sequence"/>
</dbReference>
<evidence type="ECO:0000256" key="5">
    <source>
        <dbReference type="ARBA" id="ARBA00022884"/>
    </source>
</evidence>
<keyword evidence="6" id="KW-0560">Oxidoreductase</keyword>
<reference evidence="8" key="2">
    <citation type="submission" date="2020-09" db="EMBL/GenBank/DDBJ databases">
        <authorList>
            <person name="Sun Q."/>
            <person name="Kim S."/>
        </authorList>
    </citation>
    <scope>NUCLEOTIDE SEQUENCE</scope>
    <source>
        <strain evidence="8">KCTC 42097</strain>
    </source>
</reference>
<name>A0A8J3DGI9_9HYPH</name>
<dbReference type="SMART" id="SM00829">
    <property type="entry name" value="PKS_ER"/>
    <property type="match status" value="1"/>
</dbReference>
<dbReference type="InterPro" id="IPR013154">
    <property type="entry name" value="ADH-like_N"/>
</dbReference>
<dbReference type="InterPro" id="IPR036291">
    <property type="entry name" value="NAD(P)-bd_dom_sf"/>
</dbReference>
<dbReference type="GO" id="GO:0005737">
    <property type="term" value="C:cytoplasm"/>
    <property type="evidence" value="ECO:0007669"/>
    <property type="project" value="UniProtKB-SubCell"/>
</dbReference>
<reference evidence="8" key="1">
    <citation type="journal article" date="2014" name="Int. J. Syst. Evol. Microbiol.">
        <title>Complete genome sequence of Corynebacterium casei LMG S-19264T (=DSM 44701T), isolated from a smear-ripened cheese.</title>
        <authorList>
            <consortium name="US DOE Joint Genome Institute (JGI-PGF)"/>
            <person name="Walter F."/>
            <person name="Albersmeier A."/>
            <person name="Kalinowski J."/>
            <person name="Ruckert C."/>
        </authorList>
    </citation>
    <scope>NUCLEOTIDE SEQUENCE</scope>
    <source>
        <strain evidence="8">KCTC 42097</strain>
    </source>
</reference>
<dbReference type="PANTHER" id="PTHR44154:SF1">
    <property type="entry name" value="QUINONE OXIDOREDUCTASE"/>
    <property type="match status" value="1"/>
</dbReference>
<keyword evidence="6" id="KW-0862">Zinc</keyword>
<keyword evidence="6" id="KW-0479">Metal-binding</keyword>
<feature type="domain" description="Enoyl reductase (ER)" evidence="7">
    <location>
        <begin position="11"/>
        <end position="332"/>
    </location>
</feature>
<dbReference type="InterPro" id="IPR002364">
    <property type="entry name" value="Quin_OxRdtase/zeta-crystal_CS"/>
</dbReference>
<comment type="subunit">
    <text evidence="2">Homotetramer.</text>
</comment>
<evidence type="ECO:0000256" key="6">
    <source>
        <dbReference type="RuleBase" id="RU364000"/>
    </source>
</evidence>